<reference evidence="2 3" key="1">
    <citation type="submission" date="2022-05" db="EMBL/GenBank/DDBJ databases">
        <authorList>
            <consortium name="Genoscope - CEA"/>
            <person name="William W."/>
        </authorList>
    </citation>
    <scope>NUCLEOTIDE SEQUENCE [LARGE SCALE GENOMIC DNA]</scope>
</reference>
<gene>
    <name evidence="2" type="ORF">PLOB_00019381</name>
</gene>
<dbReference type="InterPro" id="IPR003323">
    <property type="entry name" value="OTU_dom"/>
</dbReference>
<name>A0ABN8REC3_9CNID</name>
<feature type="domain" description="OTU" evidence="1">
    <location>
        <begin position="34"/>
        <end position="130"/>
    </location>
</feature>
<comment type="caution">
    <text evidence="2">The sequence shown here is derived from an EMBL/GenBank/DDBJ whole genome shotgun (WGS) entry which is preliminary data.</text>
</comment>
<evidence type="ECO:0000259" key="1">
    <source>
        <dbReference type="PROSITE" id="PS50802"/>
    </source>
</evidence>
<dbReference type="Proteomes" id="UP001159405">
    <property type="component" value="Unassembled WGS sequence"/>
</dbReference>
<sequence>ANLFEQESILNSIELSLTTQHEDNMTRNLSGYDLKVDPIKTDGNCFFRATARQLQKHLVQGLELLSCQHISSLGLGINEERDTENLSELGDICAKACTNLLCSPIVLITALSTVPSILFLPKYFLTAIPIYLAYDHSGPGHYDATRAHVVPVARMLKILPKLLVLLRDAHATSKVKLVQGNVAATIPRMKPTLNSLDQAVLKRADVTAGRVHMKESDAPRGANAATAEIRSKQEFALHWAQEENEEEKRNLTNGGMIMRFMFRIRNYLYHRGMYQVENTHQRVDGIIADFCDRNVCANHPLFSSDAKAIQIFLYYDDVAVVNPLGSKTSKHKFGVFYNTPGWWAPVYYKWASKVICRHLSIFIWRQLGIQDIGGVKIGPAAALKGRECMGDAEYIKTMFSDDLQLRTRDGYNNNCTSIELSDADVTGVYGINHRSILNQSRYFHEVEGLPGDTMHNVLEGVLQYETKEFLKYLNQWIQHFYFGCADASNKPSSIGNQTLNSTTNSLKQK</sequence>
<proteinExistence type="predicted"/>
<protein>
    <recommendedName>
        <fullName evidence="1">OTU domain-containing protein</fullName>
    </recommendedName>
</protein>
<feature type="non-terminal residue" evidence="2">
    <location>
        <position position="509"/>
    </location>
</feature>
<feature type="non-terminal residue" evidence="2">
    <location>
        <position position="1"/>
    </location>
</feature>
<dbReference type="EMBL" id="CALNXK010000227">
    <property type="protein sequence ID" value="CAH3177571.1"/>
    <property type="molecule type" value="Genomic_DNA"/>
</dbReference>
<dbReference type="CDD" id="cd22744">
    <property type="entry name" value="OTU"/>
    <property type="match status" value="1"/>
</dbReference>
<accession>A0ABN8REC3</accession>
<evidence type="ECO:0000313" key="2">
    <source>
        <dbReference type="EMBL" id="CAH3177571.1"/>
    </source>
</evidence>
<evidence type="ECO:0000313" key="3">
    <source>
        <dbReference type="Proteomes" id="UP001159405"/>
    </source>
</evidence>
<keyword evidence="3" id="KW-1185">Reference proteome</keyword>
<dbReference type="PROSITE" id="PS50802">
    <property type="entry name" value="OTU"/>
    <property type="match status" value="1"/>
</dbReference>
<organism evidence="2 3">
    <name type="scientific">Porites lobata</name>
    <dbReference type="NCBI Taxonomy" id="104759"/>
    <lineage>
        <taxon>Eukaryota</taxon>
        <taxon>Metazoa</taxon>
        <taxon>Cnidaria</taxon>
        <taxon>Anthozoa</taxon>
        <taxon>Hexacorallia</taxon>
        <taxon>Scleractinia</taxon>
        <taxon>Fungiina</taxon>
        <taxon>Poritidae</taxon>
        <taxon>Porites</taxon>
    </lineage>
</organism>